<dbReference type="RefSeq" id="WP_185276300.1">
    <property type="nucleotide sequence ID" value="NZ_CP043641.1"/>
</dbReference>
<dbReference type="KEGG" id="lse:F1C12_18295"/>
<evidence type="ECO:0008006" key="4">
    <source>
        <dbReference type="Google" id="ProtNLM"/>
    </source>
</evidence>
<evidence type="ECO:0000313" key="3">
    <source>
        <dbReference type="Proteomes" id="UP000515511"/>
    </source>
</evidence>
<organism evidence="2 3">
    <name type="scientific">Leifsonia shinshuensis</name>
    <dbReference type="NCBI Taxonomy" id="150026"/>
    <lineage>
        <taxon>Bacteria</taxon>
        <taxon>Bacillati</taxon>
        <taxon>Actinomycetota</taxon>
        <taxon>Actinomycetes</taxon>
        <taxon>Micrococcales</taxon>
        <taxon>Microbacteriaceae</taxon>
        <taxon>Leifsonia</taxon>
    </lineage>
</organism>
<name>A0A7G6YEF8_9MICO</name>
<feature type="transmembrane region" description="Helical" evidence="1">
    <location>
        <begin position="73"/>
        <end position="94"/>
    </location>
</feature>
<keyword evidence="1" id="KW-0472">Membrane</keyword>
<accession>A0A7G6YEF8</accession>
<evidence type="ECO:0000313" key="2">
    <source>
        <dbReference type="EMBL" id="QNE36873.1"/>
    </source>
</evidence>
<sequence>MRGRRGDTDTTTIPTEAAPARRRRQTVLTILLLLLHGAVAAILVMLAISIAAAVGGPSIGRDELYRVGPALRLAVAGAIVPLPISAVATLVAVVSARRRSWAAPVVGIGASVVLWGVALLFLHAPEPLQGG</sequence>
<gene>
    <name evidence="2" type="ORF">F1C12_18295</name>
</gene>
<dbReference type="Proteomes" id="UP000515511">
    <property type="component" value="Chromosome"/>
</dbReference>
<feature type="transmembrane region" description="Helical" evidence="1">
    <location>
        <begin position="101"/>
        <end position="122"/>
    </location>
</feature>
<reference evidence="3" key="1">
    <citation type="submission" date="2019-09" db="EMBL/GenBank/DDBJ databases">
        <title>Antimicrobial potential of Antarctic Bacteria.</title>
        <authorList>
            <person name="Benaud N."/>
            <person name="Edwards R.J."/>
            <person name="Ferrari B.C."/>
        </authorList>
    </citation>
    <scope>NUCLEOTIDE SEQUENCE [LARGE SCALE GENOMIC DNA]</scope>
    <source>
        <strain evidence="3">INR9</strain>
    </source>
</reference>
<feature type="transmembrane region" description="Helical" evidence="1">
    <location>
        <begin position="30"/>
        <end position="53"/>
    </location>
</feature>
<protein>
    <recommendedName>
        <fullName evidence="4">Integral membrane protein</fullName>
    </recommendedName>
</protein>
<dbReference type="AlphaFoldDB" id="A0A7G6YEF8"/>
<proteinExistence type="predicted"/>
<dbReference type="EMBL" id="CP043641">
    <property type="protein sequence ID" value="QNE36873.1"/>
    <property type="molecule type" value="Genomic_DNA"/>
</dbReference>
<keyword evidence="1" id="KW-0812">Transmembrane</keyword>
<keyword evidence="1" id="KW-1133">Transmembrane helix</keyword>
<evidence type="ECO:0000256" key="1">
    <source>
        <dbReference type="SAM" id="Phobius"/>
    </source>
</evidence>